<dbReference type="InterPro" id="IPR026019">
    <property type="entry name" value="Ribul_P_3_epim"/>
</dbReference>
<protein>
    <recommendedName>
        <fullName evidence="7 10">Ribulose-phosphate 3-epimerase</fullName>
        <ecNumber evidence="7 10">5.1.3.1</ecNumber>
    </recommendedName>
</protein>
<comment type="function">
    <text evidence="10">Catalyzes the reversible epimerization of D-ribulose 5-phosphate to D-xylulose 5-phosphate.</text>
</comment>
<evidence type="ECO:0000313" key="15">
    <source>
        <dbReference type="EMBL" id="HIT85244.1"/>
    </source>
</evidence>
<feature type="binding site" evidence="10">
    <location>
        <begin position="172"/>
        <end position="174"/>
    </location>
    <ligand>
        <name>substrate</name>
    </ligand>
</feature>
<feature type="binding site" evidence="10 13">
    <location>
        <position position="172"/>
    </location>
    <ligand>
        <name>a divalent metal cation</name>
        <dbReference type="ChEBI" id="CHEBI:60240"/>
    </ligand>
</feature>
<evidence type="ECO:0000256" key="11">
    <source>
        <dbReference type="PIRNR" id="PIRNR001461"/>
    </source>
</evidence>
<evidence type="ECO:0000256" key="9">
    <source>
        <dbReference type="ARBA" id="ARBA00023235"/>
    </source>
</evidence>
<comment type="cofactor">
    <cofactor evidence="4">
        <name>Zn(2+)</name>
        <dbReference type="ChEBI" id="CHEBI:29105"/>
    </cofactor>
</comment>
<dbReference type="PANTHER" id="PTHR11749">
    <property type="entry name" value="RIBULOSE-5-PHOSPHATE-3-EPIMERASE"/>
    <property type="match status" value="1"/>
</dbReference>
<evidence type="ECO:0000256" key="3">
    <source>
        <dbReference type="ARBA" id="ARBA00001941"/>
    </source>
</evidence>
<dbReference type="Proteomes" id="UP000824165">
    <property type="component" value="Unassembled WGS sequence"/>
</dbReference>
<evidence type="ECO:0000256" key="4">
    <source>
        <dbReference type="ARBA" id="ARBA00001947"/>
    </source>
</evidence>
<dbReference type="FunFam" id="3.20.20.70:FF:000004">
    <property type="entry name" value="Ribulose-phosphate 3-epimerase"/>
    <property type="match status" value="1"/>
</dbReference>
<evidence type="ECO:0000256" key="7">
    <source>
        <dbReference type="ARBA" id="ARBA00013188"/>
    </source>
</evidence>
<keyword evidence="13" id="KW-0170">Cobalt</keyword>
<feature type="binding site" evidence="10 14">
    <location>
        <position position="66"/>
    </location>
    <ligand>
        <name>substrate</name>
    </ligand>
</feature>
<dbReference type="NCBIfam" id="TIGR01163">
    <property type="entry name" value="rpe"/>
    <property type="match status" value="1"/>
</dbReference>
<comment type="cofactor">
    <cofactor evidence="5">
        <name>Fe(2+)</name>
        <dbReference type="ChEBI" id="CHEBI:29033"/>
    </cofactor>
</comment>
<dbReference type="GO" id="GO:0006098">
    <property type="term" value="P:pentose-phosphate shunt"/>
    <property type="evidence" value="ECO:0007669"/>
    <property type="project" value="UniProtKB-UniRule"/>
</dbReference>
<dbReference type="AlphaFoldDB" id="A0A9D1KPW5"/>
<dbReference type="InterPro" id="IPR013785">
    <property type="entry name" value="Aldolase_TIM"/>
</dbReference>
<dbReference type="Pfam" id="PF00834">
    <property type="entry name" value="Ribul_P_3_epim"/>
    <property type="match status" value="1"/>
</dbReference>
<reference evidence="15" key="2">
    <citation type="journal article" date="2021" name="PeerJ">
        <title>Extensive microbial diversity within the chicken gut microbiome revealed by metagenomics and culture.</title>
        <authorList>
            <person name="Gilroy R."/>
            <person name="Ravi A."/>
            <person name="Getino M."/>
            <person name="Pursley I."/>
            <person name="Horton D.L."/>
            <person name="Alikhan N.F."/>
            <person name="Baker D."/>
            <person name="Gharbi K."/>
            <person name="Hall N."/>
            <person name="Watson M."/>
            <person name="Adriaenssens E.M."/>
            <person name="Foster-Nyarko E."/>
            <person name="Jarju S."/>
            <person name="Secka A."/>
            <person name="Antonio M."/>
            <person name="Oren A."/>
            <person name="Chaudhuri R.R."/>
            <person name="La Ragione R."/>
            <person name="Hildebrand F."/>
            <person name="Pallen M.J."/>
        </authorList>
    </citation>
    <scope>NUCLEOTIDE SEQUENCE</scope>
    <source>
        <strain evidence="15">CHK181-108</strain>
    </source>
</reference>
<dbReference type="CDD" id="cd00429">
    <property type="entry name" value="RPE"/>
    <property type="match status" value="1"/>
</dbReference>
<evidence type="ECO:0000256" key="1">
    <source>
        <dbReference type="ARBA" id="ARBA00001782"/>
    </source>
</evidence>
<name>A0A9D1KPW5_9FIRM</name>
<comment type="catalytic activity">
    <reaction evidence="1 10 11">
        <text>D-ribulose 5-phosphate = D-xylulose 5-phosphate</text>
        <dbReference type="Rhea" id="RHEA:13677"/>
        <dbReference type="ChEBI" id="CHEBI:57737"/>
        <dbReference type="ChEBI" id="CHEBI:58121"/>
        <dbReference type="EC" id="5.1.3.1"/>
    </reaction>
</comment>
<feature type="binding site" evidence="10 13">
    <location>
        <position position="66"/>
    </location>
    <ligand>
        <name>a divalent metal cation</name>
        <dbReference type="ChEBI" id="CHEBI:60240"/>
    </ligand>
</feature>
<dbReference type="SUPFAM" id="SSF51366">
    <property type="entry name" value="Ribulose-phoshate binding barrel"/>
    <property type="match status" value="1"/>
</dbReference>
<comment type="cofactor">
    <cofactor evidence="2">
        <name>Mn(2+)</name>
        <dbReference type="ChEBI" id="CHEBI:29035"/>
    </cofactor>
</comment>
<comment type="caution">
    <text evidence="15">The sequence shown here is derived from an EMBL/GenBank/DDBJ whole genome shotgun (WGS) entry which is preliminary data.</text>
</comment>
<feature type="binding site" evidence="10 14">
    <location>
        <position position="8"/>
    </location>
    <ligand>
        <name>substrate</name>
    </ligand>
</feature>
<feature type="active site" description="Proton acceptor" evidence="10 12">
    <location>
        <position position="35"/>
    </location>
</feature>
<comment type="similarity">
    <text evidence="6 10 11">Belongs to the ribulose-phosphate 3-epimerase family.</text>
</comment>
<evidence type="ECO:0000256" key="2">
    <source>
        <dbReference type="ARBA" id="ARBA00001936"/>
    </source>
</evidence>
<evidence type="ECO:0000256" key="8">
    <source>
        <dbReference type="ARBA" id="ARBA00022723"/>
    </source>
</evidence>
<proteinExistence type="inferred from homology"/>
<dbReference type="HAMAP" id="MF_02227">
    <property type="entry name" value="RPE"/>
    <property type="match status" value="1"/>
</dbReference>
<feature type="binding site" evidence="14">
    <location>
        <position position="174"/>
    </location>
    <ligand>
        <name>substrate</name>
    </ligand>
</feature>
<evidence type="ECO:0000256" key="13">
    <source>
        <dbReference type="PIRSR" id="PIRSR001461-2"/>
    </source>
</evidence>
<comment type="cofactor">
    <cofactor evidence="3">
        <name>Co(2+)</name>
        <dbReference type="ChEBI" id="CHEBI:48828"/>
    </cofactor>
</comment>
<dbReference type="NCBIfam" id="NF004076">
    <property type="entry name" value="PRK05581.1-4"/>
    <property type="match status" value="1"/>
</dbReference>
<feature type="binding site" evidence="10 14">
    <location>
        <begin position="142"/>
        <end position="145"/>
    </location>
    <ligand>
        <name>substrate</name>
    </ligand>
</feature>
<feature type="binding site" evidence="10 13">
    <location>
        <position position="33"/>
    </location>
    <ligand>
        <name>a divalent metal cation</name>
        <dbReference type="ChEBI" id="CHEBI:60240"/>
    </ligand>
</feature>
<accession>A0A9D1KPW5</accession>
<dbReference type="GO" id="GO:0019323">
    <property type="term" value="P:pentose catabolic process"/>
    <property type="evidence" value="ECO:0007669"/>
    <property type="project" value="UniProtKB-UniRule"/>
</dbReference>
<dbReference type="GO" id="GO:0005737">
    <property type="term" value="C:cytoplasm"/>
    <property type="evidence" value="ECO:0007669"/>
    <property type="project" value="UniProtKB-ARBA"/>
</dbReference>
<feature type="binding site" evidence="10 13">
    <location>
        <position position="35"/>
    </location>
    <ligand>
        <name>a divalent metal cation</name>
        <dbReference type="ChEBI" id="CHEBI:60240"/>
    </ligand>
</feature>
<sequence length="211" mass="22911">MSIILAPSILAADFGRLAEQVLETENAGAQWLHLDVMDGHFVPNISFGIPVISSLRKHTNMFFDVHLMIEHPEKYIKAFADAGADGITVHIEAEGDTEEQIRLIKSAGCMPAIALNPDTPAEKVMPYINDVDMILCMTVFPGYGGQAYMPEVEEKIRAVRKAARPGLKIEVDGGIYAENIHRPIGAGADVIVAGTAVFNDDITGSVKKLLR</sequence>
<dbReference type="GO" id="GO:0046872">
    <property type="term" value="F:metal ion binding"/>
    <property type="evidence" value="ECO:0007669"/>
    <property type="project" value="UniProtKB-UniRule"/>
</dbReference>
<comment type="caution">
    <text evidence="10">Lacks conserved residue(s) required for the propagation of feature annotation.</text>
</comment>
<evidence type="ECO:0000313" key="16">
    <source>
        <dbReference type="Proteomes" id="UP000824165"/>
    </source>
</evidence>
<keyword evidence="13" id="KW-0464">Manganese</keyword>
<comment type="cofactor">
    <cofactor evidence="10 13">
        <name>a divalent metal cation</name>
        <dbReference type="ChEBI" id="CHEBI:60240"/>
    </cofactor>
    <text evidence="10 13">Binds 1 divalent metal cation per subunit.</text>
</comment>
<evidence type="ECO:0000256" key="12">
    <source>
        <dbReference type="PIRSR" id="PIRSR001461-1"/>
    </source>
</evidence>
<dbReference type="PIRSF" id="PIRSF001461">
    <property type="entry name" value="RPE"/>
    <property type="match status" value="1"/>
</dbReference>
<organism evidence="15 16">
    <name type="scientific">Candidatus Ornithomonoglobus intestinigallinarum</name>
    <dbReference type="NCBI Taxonomy" id="2840894"/>
    <lineage>
        <taxon>Bacteria</taxon>
        <taxon>Bacillati</taxon>
        <taxon>Bacillota</taxon>
        <taxon>Clostridia</taxon>
        <taxon>Candidatus Ornithomonoglobus</taxon>
    </lineage>
</organism>
<keyword evidence="8 10" id="KW-0479">Metal-binding</keyword>
<dbReference type="InterPro" id="IPR011060">
    <property type="entry name" value="RibuloseP-bd_barrel"/>
</dbReference>
<reference evidence="15" key="1">
    <citation type="submission" date="2020-10" db="EMBL/GenBank/DDBJ databases">
        <authorList>
            <person name="Gilroy R."/>
        </authorList>
    </citation>
    <scope>NUCLEOTIDE SEQUENCE</scope>
    <source>
        <strain evidence="15">CHK181-108</strain>
    </source>
</reference>
<keyword evidence="10 11" id="KW-0119">Carbohydrate metabolism</keyword>
<evidence type="ECO:0000256" key="14">
    <source>
        <dbReference type="PIRSR" id="PIRSR001461-3"/>
    </source>
</evidence>
<dbReference type="InterPro" id="IPR000056">
    <property type="entry name" value="Ribul_P_3_epim-like"/>
</dbReference>
<evidence type="ECO:0000256" key="6">
    <source>
        <dbReference type="ARBA" id="ARBA00009541"/>
    </source>
</evidence>
<feature type="binding site" evidence="14">
    <location>
        <begin position="194"/>
        <end position="195"/>
    </location>
    <ligand>
        <name>substrate</name>
    </ligand>
</feature>
<evidence type="ECO:0000256" key="5">
    <source>
        <dbReference type="ARBA" id="ARBA00001954"/>
    </source>
</evidence>
<comment type="pathway">
    <text evidence="10">Carbohydrate degradation.</text>
</comment>
<feature type="active site" description="Proton donor" evidence="10 12">
    <location>
        <position position="172"/>
    </location>
</feature>
<dbReference type="EC" id="5.1.3.1" evidence="7 10"/>
<gene>
    <name evidence="10 15" type="primary">rpe</name>
    <name evidence="15" type="ORF">IAA60_04970</name>
</gene>
<dbReference type="PROSITE" id="PS01085">
    <property type="entry name" value="RIBUL_P_3_EPIMER_1"/>
    <property type="match status" value="1"/>
</dbReference>
<dbReference type="GO" id="GO:0004750">
    <property type="term" value="F:D-ribulose-phosphate 3-epimerase activity"/>
    <property type="evidence" value="ECO:0007669"/>
    <property type="project" value="UniProtKB-UniRule"/>
</dbReference>
<evidence type="ECO:0000256" key="10">
    <source>
        <dbReference type="HAMAP-Rule" id="MF_02227"/>
    </source>
</evidence>
<keyword evidence="9 10" id="KW-0413">Isomerase</keyword>
<dbReference type="EMBL" id="DVLU01000047">
    <property type="protein sequence ID" value="HIT85244.1"/>
    <property type="molecule type" value="Genomic_DNA"/>
</dbReference>
<dbReference type="Gene3D" id="3.20.20.70">
    <property type="entry name" value="Aldolase class I"/>
    <property type="match status" value="1"/>
</dbReference>
<keyword evidence="13" id="KW-0862">Zinc</keyword>